<dbReference type="Gene3D" id="1.20.1440.130">
    <property type="entry name" value="VKOR domain"/>
    <property type="match status" value="1"/>
</dbReference>
<dbReference type="InterPro" id="IPR012932">
    <property type="entry name" value="VKOR"/>
</dbReference>
<evidence type="ECO:0000256" key="6">
    <source>
        <dbReference type="ARBA" id="ARBA00023002"/>
    </source>
</evidence>
<dbReference type="InterPro" id="IPR038354">
    <property type="entry name" value="VKOR_sf"/>
</dbReference>
<dbReference type="GO" id="GO:0008233">
    <property type="term" value="F:peptidase activity"/>
    <property type="evidence" value="ECO:0007669"/>
    <property type="project" value="InterPro"/>
</dbReference>
<evidence type="ECO:0000256" key="3">
    <source>
        <dbReference type="ARBA" id="ARBA00022692"/>
    </source>
</evidence>
<evidence type="ECO:0000256" key="10">
    <source>
        <dbReference type="SAM" id="Phobius"/>
    </source>
</evidence>
<organism evidence="12 13">
    <name type="scientific">Cyclobacterium lianum</name>
    <dbReference type="NCBI Taxonomy" id="388280"/>
    <lineage>
        <taxon>Bacteria</taxon>
        <taxon>Pseudomonadati</taxon>
        <taxon>Bacteroidota</taxon>
        <taxon>Cytophagia</taxon>
        <taxon>Cytophagales</taxon>
        <taxon>Cyclobacteriaceae</taxon>
        <taxon>Cyclobacterium</taxon>
    </lineage>
</organism>
<keyword evidence="7 10" id="KW-0472">Membrane</keyword>
<dbReference type="InterPro" id="IPR005074">
    <property type="entry name" value="Peptidase_C39"/>
</dbReference>
<dbReference type="GO" id="GO:0005524">
    <property type="term" value="F:ATP binding"/>
    <property type="evidence" value="ECO:0007669"/>
    <property type="project" value="InterPro"/>
</dbReference>
<dbReference type="RefSeq" id="WP_073095502.1">
    <property type="nucleotide sequence ID" value="NZ_FRCY01000009.1"/>
</dbReference>
<dbReference type="AlphaFoldDB" id="A0A1M7PMR4"/>
<feature type="transmembrane region" description="Helical" evidence="10">
    <location>
        <begin position="232"/>
        <end position="251"/>
    </location>
</feature>
<comment type="subcellular location">
    <subcellularLocation>
        <location evidence="1">Membrane</location>
        <topology evidence="1">Multi-pass membrane protein</topology>
    </subcellularLocation>
</comment>
<accession>A0A1M7PMR4</accession>
<evidence type="ECO:0000313" key="12">
    <source>
        <dbReference type="EMBL" id="SHN18598.1"/>
    </source>
</evidence>
<feature type="transmembrane region" description="Helical" evidence="10">
    <location>
        <begin position="313"/>
        <end position="333"/>
    </location>
</feature>
<dbReference type="EMBL" id="FRCY01000009">
    <property type="protein sequence ID" value="SHN18598.1"/>
    <property type="molecule type" value="Genomic_DNA"/>
</dbReference>
<dbReference type="Pfam" id="PF07884">
    <property type="entry name" value="VKOR"/>
    <property type="match status" value="1"/>
</dbReference>
<name>A0A1M7PMR4_9BACT</name>
<keyword evidence="13" id="KW-1185">Reference proteome</keyword>
<dbReference type="STRING" id="388280.SAMN04488057_109179"/>
<keyword evidence="3 10" id="KW-0812">Transmembrane</keyword>
<feature type="domain" description="Peptidase C39" evidence="11">
    <location>
        <begin position="6"/>
        <end position="119"/>
    </location>
</feature>
<keyword evidence="5 10" id="KW-1133">Transmembrane helix</keyword>
<keyword evidence="9" id="KW-0676">Redox-active center</keyword>
<dbReference type="OrthoDB" id="1100563at2"/>
<evidence type="ECO:0000256" key="8">
    <source>
        <dbReference type="ARBA" id="ARBA00023157"/>
    </source>
</evidence>
<evidence type="ECO:0000256" key="4">
    <source>
        <dbReference type="ARBA" id="ARBA00022719"/>
    </source>
</evidence>
<sequence length="527" mass="59007">MNNCFHSSGKILELLKIPFTKNYLKEEILSHPQFPSLLTLSDVMEKYRISTLPLKVGKEKLDQIPMPCIVQVKVQGKEYFQTLSHIAGDSFSGYDETGKAFKVSREEFLNSWTGVVLAVEKSEHAAEPGIEERLQKEKIQTFLMAGLVLFALIAVGFGWPELMGTGYGIATAGLLLLKLIGLGVSGLILWREIDKDNPLVQKFCSGGAKTDCNTVLDSAAFKFADAAISPGSLAFAYFFAGSLLLLTQISSLSVLPTFAWLSLAILPVVVISLYYQAFSIKKWCRLCLVLIGILVPEMALAWAQQVYQYPIDLPTFAAFAFLFIASLLGWIYLKPILDAKDKLYTYQRNLKKLKSDPVIFDSLLTRSKKINNPTRDLGILLKNESPRYQVIKVCNPYCGPCSEAHPELERLVEEGIIDLQIIFFPNNSADDLHAKTISHLLAINSKGDPKVTQEALDIWYAAEKKDYTVFADRYPMNGEVNQQQEKLLAMKTWCDKEGITHTPTIFINGNQLPEEYSIADIKEINTY</sequence>
<dbReference type="Proteomes" id="UP000184513">
    <property type="component" value="Unassembled WGS sequence"/>
</dbReference>
<dbReference type="GO" id="GO:0016020">
    <property type="term" value="C:membrane"/>
    <property type="evidence" value="ECO:0007669"/>
    <property type="project" value="UniProtKB-SubCell"/>
</dbReference>
<dbReference type="CDD" id="cd12921">
    <property type="entry name" value="VKOR_4"/>
    <property type="match status" value="1"/>
</dbReference>
<dbReference type="Gene3D" id="3.40.30.10">
    <property type="entry name" value="Glutaredoxin"/>
    <property type="match status" value="1"/>
</dbReference>
<evidence type="ECO:0000256" key="7">
    <source>
        <dbReference type="ARBA" id="ARBA00023136"/>
    </source>
</evidence>
<keyword evidence="6" id="KW-0560">Oxidoreductase</keyword>
<dbReference type="CDD" id="cd02972">
    <property type="entry name" value="DsbA_family"/>
    <property type="match status" value="1"/>
</dbReference>
<dbReference type="InterPro" id="IPR036249">
    <property type="entry name" value="Thioredoxin-like_sf"/>
</dbReference>
<keyword evidence="4" id="KW-0874">Quinone</keyword>
<dbReference type="Gene3D" id="3.90.70.10">
    <property type="entry name" value="Cysteine proteinases"/>
    <property type="match status" value="1"/>
</dbReference>
<protein>
    <submittedName>
        <fullName evidence="12">Thioredoxin</fullName>
    </submittedName>
</protein>
<evidence type="ECO:0000313" key="13">
    <source>
        <dbReference type="Proteomes" id="UP000184513"/>
    </source>
</evidence>
<feature type="transmembrane region" description="Helical" evidence="10">
    <location>
        <begin position="166"/>
        <end position="190"/>
    </location>
</feature>
<dbReference type="GO" id="GO:0048038">
    <property type="term" value="F:quinone binding"/>
    <property type="evidence" value="ECO:0007669"/>
    <property type="project" value="UniProtKB-KW"/>
</dbReference>
<evidence type="ECO:0000256" key="5">
    <source>
        <dbReference type="ARBA" id="ARBA00022989"/>
    </source>
</evidence>
<dbReference type="SUPFAM" id="SSF52833">
    <property type="entry name" value="Thioredoxin-like"/>
    <property type="match status" value="1"/>
</dbReference>
<evidence type="ECO:0000256" key="9">
    <source>
        <dbReference type="ARBA" id="ARBA00023284"/>
    </source>
</evidence>
<keyword evidence="8" id="KW-1015">Disulfide bond</keyword>
<comment type="similarity">
    <text evidence="2">Belongs to the VKOR family.</text>
</comment>
<feature type="transmembrane region" description="Helical" evidence="10">
    <location>
        <begin position="287"/>
        <end position="307"/>
    </location>
</feature>
<feature type="transmembrane region" description="Helical" evidence="10">
    <location>
        <begin position="142"/>
        <end position="160"/>
    </location>
</feature>
<gene>
    <name evidence="12" type="ORF">SAMN04488057_109179</name>
</gene>
<dbReference type="GO" id="GO:0006508">
    <property type="term" value="P:proteolysis"/>
    <property type="evidence" value="ECO:0007669"/>
    <property type="project" value="InterPro"/>
</dbReference>
<dbReference type="PROSITE" id="PS50990">
    <property type="entry name" value="PEPTIDASE_C39"/>
    <property type="match status" value="1"/>
</dbReference>
<evidence type="ECO:0000256" key="2">
    <source>
        <dbReference type="ARBA" id="ARBA00006214"/>
    </source>
</evidence>
<feature type="transmembrane region" description="Helical" evidence="10">
    <location>
        <begin position="257"/>
        <end position="275"/>
    </location>
</feature>
<dbReference type="GO" id="GO:0016491">
    <property type="term" value="F:oxidoreductase activity"/>
    <property type="evidence" value="ECO:0007669"/>
    <property type="project" value="UniProtKB-KW"/>
</dbReference>
<reference evidence="12 13" key="1">
    <citation type="submission" date="2016-11" db="EMBL/GenBank/DDBJ databases">
        <authorList>
            <person name="Jaros S."/>
            <person name="Januszkiewicz K."/>
            <person name="Wedrychowicz H."/>
        </authorList>
    </citation>
    <scope>NUCLEOTIDE SEQUENCE [LARGE SCALE GENOMIC DNA]</scope>
    <source>
        <strain evidence="12 13">CGMCC 1.6102</strain>
    </source>
</reference>
<dbReference type="Pfam" id="PF03412">
    <property type="entry name" value="Peptidase_C39"/>
    <property type="match status" value="1"/>
</dbReference>
<evidence type="ECO:0000259" key="11">
    <source>
        <dbReference type="PROSITE" id="PS50990"/>
    </source>
</evidence>
<proteinExistence type="inferred from homology"/>
<evidence type="ECO:0000256" key="1">
    <source>
        <dbReference type="ARBA" id="ARBA00004141"/>
    </source>
</evidence>